<organism evidence="1 2">
    <name type="scientific">Paramagnetospirillum magnetotacticum MS-1</name>
    <dbReference type="NCBI Taxonomy" id="272627"/>
    <lineage>
        <taxon>Bacteria</taxon>
        <taxon>Pseudomonadati</taxon>
        <taxon>Pseudomonadota</taxon>
        <taxon>Alphaproteobacteria</taxon>
        <taxon>Rhodospirillales</taxon>
        <taxon>Magnetospirillaceae</taxon>
        <taxon>Paramagnetospirillum</taxon>
    </lineage>
</organism>
<dbReference type="AlphaFoldDB" id="A0A0C2YU87"/>
<keyword evidence="2" id="KW-1185">Reference proteome</keyword>
<reference evidence="1 2" key="1">
    <citation type="submission" date="2015-01" db="EMBL/GenBank/DDBJ databases">
        <title>Genome Sequence of Magnetospirillum magnetotacticum Strain MS-1.</title>
        <authorList>
            <person name="Marinov G.K."/>
            <person name="Smalley M.D."/>
            <person name="DeSalvo G."/>
        </authorList>
    </citation>
    <scope>NUCLEOTIDE SEQUENCE [LARGE SCALE GENOMIC DNA]</scope>
    <source>
        <strain evidence="1 2">MS-1</strain>
    </source>
</reference>
<name>A0A0C2YU87_PARME</name>
<accession>A0A0C2YU87</accession>
<evidence type="ECO:0000313" key="1">
    <source>
        <dbReference type="EMBL" id="KIL98265.1"/>
    </source>
</evidence>
<dbReference type="RefSeq" id="WP_009870810.1">
    <property type="nucleotide sequence ID" value="NZ_JXSL01000030.1"/>
</dbReference>
<gene>
    <name evidence="1" type="ORF">CCC_01326</name>
</gene>
<dbReference type="EMBL" id="JXSL01000030">
    <property type="protein sequence ID" value="KIL98265.1"/>
    <property type="molecule type" value="Genomic_DNA"/>
</dbReference>
<proteinExistence type="predicted"/>
<protein>
    <submittedName>
        <fullName evidence="1">Uncharacterized protein</fullName>
    </submittedName>
</protein>
<dbReference type="Proteomes" id="UP000031971">
    <property type="component" value="Unassembled WGS sequence"/>
</dbReference>
<comment type="caution">
    <text evidence="1">The sequence shown here is derived from an EMBL/GenBank/DDBJ whole genome shotgun (WGS) entry which is preliminary data.</text>
</comment>
<evidence type="ECO:0000313" key="2">
    <source>
        <dbReference type="Proteomes" id="UP000031971"/>
    </source>
</evidence>
<dbReference type="OrthoDB" id="7361801at2"/>
<sequence>MAVAPEHVAKAASEMLARYGINAVARAQDRVNDVSRAGDRTALDLAMLLLTEVERQAAASTS</sequence>
<dbReference type="STRING" id="272627.CCC_01326"/>